<reference evidence="7" key="1">
    <citation type="submission" date="2020-10" db="EMBL/GenBank/DDBJ databases">
        <authorList>
            <person name="Gilroy R."/>
        </authorList>
    </citation>
    <scope>NUCLEOTIDE SEQUENCE</scope>
    <source>
        <strain evidence="7">ChiSjej4B22-9803</strain>
    </source>
</reference>
<dbReference type="Proteomes" id="UP000824111">
    <property type="component" value="Unassembled WGS sequence"/>
</dbReference>
<comment type="caution">
    <text evidence="7">The sequence shown here is derived from an EMBL/GenBank/DDBJ whole genome shotgun (WGS) entry which is preliminary data.</text>
</comment>
<accession>A0A9D1LVW3</accession>
<dbReference type="InterPro" id="IPR050490">
    <property type="entry name" value="Bact_solute-bd_prot1"/>
</dbReference>
<dbReference type="InterPro" id="IPR006059">
    <property type="entry name" value="SBP"/>
</dbReference>
<keyword evidence="5" id="KW-0449">Lipoprotein</keyword>
<evidence type="ECO:0000256" key="4">
    <source>
        <dbReference type="ARBA" id="ARBA00023139"/>
    </source>
</evidence>
<proteinExistence type="predicted"/>
<dbReference type="EMBL" id="DVND01000173">
    <property type="protein sequence ID" value="HIU49053.1"/>
    <property type="molecule type" value="Genomic_DNA"/>
</dbReference>
<keyword evidence="1" id="KW-1003">Cell membrane</keyword>
<protein>
    <submittedName>
        <fullName evidence="7">Extracellular solute-binding protein</fullName>
    </submittedName>
</protein>
<dbReference type="PROSITE" id="PS51257">
    <property type="entry name" value="PROKAR_LIPOPROTEIN"/>
    <property type="match status" value="1"/>
</dbReference>
<dbReference type="PANTHER" id="PTHR43649:SF33">
    <property type="entry name" value="POLYGALACTURONAN_RHAMNOGALACTURONAN-BINDING PROTEIN YTCQ"/>
    <property type="match status" value="1"/>
</dbReference>
<dbReference type="SUPFAM" id="SSF53850">
    <property type="entry name" value="Periplasmic binding protein-like II"/>
    <property type="match status" value="1"/>
</dbReference>
<dbReference type="PANTHER" id="PTHR43649">
    <property type="entry name" value="ARABINOSE-BINDING PROTEIN-RELATED"/>
    <property type="match status" value="1"/>
</dbReference>
<gene>
    <name evidence="7" type="ORF">IAB04_06780</name>
</gene>
<evidence type="ECO:0000256" key="2">
    <source>
        <dbReference type="ARBA" id="ARBA00022729"/>
    </source>
</evidence>
<keyword evidence="2 6" id="KW-0732">Signal</keyword>
<evidence type="ECO:0000256" key="6">
    <source>
        <dbReference type="SAM" id="SignalP"/>
    </source>
</evidence>
<sequence length="518" mass="57763">MKKKIMICALALALLSGLAACKTTQTGNQEDGLTQISLLFSENGTAPYKSDWMVLKEFEERKNVKLNLQVVPSSDYATKRSVVFASGDIPDLLSNTWPNEVSQYASEGILLPVSDYVDQLPNLKNIMETWDLEDTIKDISERDGKFYVFPGFRKTNVNTQSFHIRQDAFEEAGIPIPTTYDELADALLQLKEKYPDSLGLGDMYNGDFLLSFVASSFNTKGGWSLPNGYSYHPETDEWYFAPTSEEYKTMLQYLNKLYVNGCLDPEGFTQDANQFDQKVLTGKYLVFPGGDMGEAITRTEKIIAAGTPDAKVTAILPLAGPTGLAKTKPGSKSGEGVGMPASCAEREDFDKVLDFCDWLYYSEEAAILTNCGVEGEQFDMVDGQLVYKDNIQTALNPTGELVKDRDFGIGQMGMRSLATDILPDEIRYAGTAPEVLEFKQQLIDMDAGVQDDPILKMTPQQLERSKMLITTLNDYTGTMILKFIYGQESFDNWDAYVQECENKGAKELIEIVEEAWRA</sequence>
<keyword evidence="4" id="KW-0564">Palmitate</keyword>
<dbReference type="Pfam" id="PF01547">
    <property type="entry name" value="SBP_bac_1"/>
    <property type="match status" value="1"/>
</dbReference>
<name>A0A9D1LVW3_9FIRM</name>
<organism evidence="7 8">
    <name type="scientific">Candidatus Avimonoglobus intestinipullorum</name>
    <dbReference type="NCBI Taxonomy" id="2840699"/>
    <lineage>
        <taxon>Bacteria</taxon>
        <taxon>Bacillati</taxon>
        <taxon>Bacillota</taxon>
        <taxon>Clostridia</taxon>
        <taxon>Eubacteriales</taxon>
        <taxon>Candidatus Avimonoglobus</taxon>
    </lineage>
</organism>
<reference evidence="7" key="2">
    <citation type="journal article" date="2021" name="PeerJ">
        <title>Extensive microbial diversity within the chicken gut microbiome revealed by metagenomics and culture.</title>
        <authorList>
            <person name="Gilroy R."/>
            <person name="Ravi A."/>
            <person name="Getino M."/>
            <person name="Pursley I."/>
            <person name="Horton D.L."/>
            <person name="Alikhan N.F."/>
            <person name="Baker D."/>
            <person name="Gharbi K."/>
            <person name="Hall N."/>
            <person name="Watson M."/>
            <person name="Adriaenssens E.M."/>
            <person name="Foster-Nyarko E."/>
            <person name="Jarju S."/>
            <person name="Secka A."/>
            <person name="Antonio M."/>
            <person name="Oren A."/>
            <person name="Chaudhuri R.R."/>
            <person name="La Ragione R."/>
            <person name="Hildebrand F."/>
            <person name="Pallen M.J."/>
        </authorList>
    </citation>
    <scope>NUCLEOTIDE SEQUENCE</scope>
    <source>
        <strain evidence="7">ChiSjej4B22-9803</strain>
    </source>
</reference>
<evidence type="ECO:0000256" key="3">
    <source>
        <dbReference type="ARBA" id="ARBA00023136"/>
    </source>
</evidence>
<evidence type="ECO:0000313" key="8">
    <source>
        <dbReference type="Proteomes" id="UP000824111"/>
    </source>
</evidence>
<feature type="chain" id="PRO_5039160179" evidence="6">
    <location>
        <begin position="20"/>
        <end position="518"/>
    </location>
</feature>
<evidence type="ECO:0000256" key="1">
    <source>
        <dbReference type="ARBA" id="ARBA00022475"/>
    </source>
</evidence>
<dbReference type="Gene3D" id="3.40.190.10">
    <property type="entry name" value="Periplasmic binding protein-like II"/>
    <property type="match status" value="2"/>
</dbReference>
<evidence type="ECO:0000256" key="5">
    <source>
        <dbReference type="ARBA" id="ARBA00023288"/>
    </source>
</evidence>
<dbReference type="AlphaFoldDB" id="A0A9D1LVW3"/>
<feature type="signal peptide" evidence="6">
    <location>
        <begin position="1"/>
        <end position="19"/>
    </location>
</feature>
<evidence type="ECO:0000313" key="7">
    <source>
        <dbReference type="EMBL" id="HIU49053.1"/>
    </source>
</evidence>
<keyword evidence="3" id="KW-0472">Membrane</keyword>